<keyword evidence="3" id="KW-1185">Reference proteome</keyword>
<organism evidence="2 3">
    <name type="scientific">Dendrothele bispora (strain CBS 962.96)</name>
    <dbReference type="NCBI Taxonomy" id="1314807"/>
    <lineage>
        <taxon>Eukaryota</taxon>
        <taxon>Fungi</taxon>
        <taxon>Dikarya</taxon>
        <taxon>Basidiomycota</taxon>
        <taxon>Agaricomycotina</taxon>
        <taxon>Agaricomycetes</taxon>
        <taxon>Agaricomycetidae</taxon>
        <taxon>Agaricales</taxon>
        <taxon>Agaricales incertae sedis</taxon>
        <taxon>Dendrothele</taxon>
    </lineage>
</organism>
<accession>A0A4S8KSW5</accession>
<feature type="region of interest" description="Disordered" evidence="1">
    <location>
        <begin position="1"/>
        <end position="80"/>
    </location>
</feature>
<feature type="compositionally biased region" description="Polar residues" evidence="1">
    <location>
        <begin position="54"/>
        <end position="67"/>
    </location>
</feature>
<name>A0A4S8KSW5_DENBC</name>
<dbReference type="Proteomes" id="UP000297245">
    <property type="component" value="Unassembled WGS sequence"/>
</dbReference>
<protein>
    <submittedName>
        <fullName evidence="2">Uncharacterized protein</fullName>
    </submittedName>
</protein>
<sequence length="158" mass="17261">MALDDLPSTLNPESVPLHEPNDARKAPGSSSEPQPKTGHGIPSLSREFPHTVQVLENPSEPQLSQAAPLQDPHDQNTDTEPEVVAIETALHFVYVHTDPDEYHPWGCRHGHTGGVPQCPVFTYRWGFARLGFWLGMNIPSGAFPRVLSRGAGNINSAE</sequence>
<dbReference type="EMBL" id="ML180182">
    <property type="protein sequence ID" value="THU78488.1"/>
    <property type="molecule type" value="Genomic_DNA"/>
</dbReference>
<reference evidence="2 3" key="1">
    <citation type="journal article" date="2019" name="Nat. Ecol. Evol.">
        <title>Megaphylogeny resolves global patterns of mushroom evolution.</title>
        <authorList>
            <person name="Varga T."/>
            <person name="Krizsan K."/>
            <person name="Foldi C."/>
            <person name="Dima B."/>
            <person name="Sanchez-Garcia M."/>
            <person name="Sanchez-Ramirez S."/>
            <person name="Szollosi G.J."/>
            <person name="Szarkandi J.G."/>
            <person name="Papp V."/>
            <person name="Albert L."/>
            <person name="Andreopoulos W."/>
            <person name="Angelini C."/>
            <person name="Antonin V."/>
            <person name="Barry K.W."/>
            <person name="Bougher N.L."/>
            <person name="Buchanan P."/>
            <person name="Buyck B."/>
            <person name="Bense V."/>
            <person name="Catcheside P."/>
            <person name="Chovatia M."/>
            <person name="Cooper J."/>
            <person name="Damon W."/>
            <person name="Desjardin D."/>
            <person name="Finy P."/>
            <person name="Geml J."/>
            <person name="Haridas S."/>
            <person name="Hughes K."/>
            <person name="Justo A."/>
            <person name="Karasinski D."/>
            <person name="Kautmanova I."/>
            <person name="Kiss B."/>
            <person name="Kocsube S."/>
            <person name="Kotiranta H."/>
            <person name="LaButti K.M."/>
            <person name="Lechner B.E."/>
            <person name="Liimatainen K."/>
            <person name="Lipzen A."/>
            <person name="Lukacs Z."/>
            <person name="Mihaltcheva S."/>
            <person name="Morgado L.N."/>
            <person name="Niskanen T."/>
            <person name="Noordeloos M.E."/>
            <person name="Ohm R.A."/>
            <person name="Ortiz-Santana B."/>
            <person name="Ovrebo C."/>
            <person name="Racz N."/>
            <person name="Riley R."/>
            <person name="Savchenko A."/>
            <person name="Shiryaev A."/>
            <person name="Soop K."/>
            <person name="Spirin V."/>
            <person name="Szebenyi C."/>
            <person name="Tomsovsky M."/>
            <person name="Tulloss R.E."/>
            <person name="Uehling J."/>
            <person name="Grigoriev I.V."/>
            <person name="Vagvolgyi C."/>
            <person name="Papp T."/>
            <person name="Martin F.M."/>
            <person name="Miettinen O."/>
            <person name="Hibbett D.S."/>
            <person name="Nagy L.G."/>
        </authorList>
    </citation>
    <scope>NUCLEOTIDE SEQUENCE [LARGE SCALE GENOMIC DNA]</scope>
    <source>
        <strain evidence="2 3">CBS 962.96</strain>
    </source>
</reference>
<evidence type="ECO:0000313" key="2">
    <source>
        <dbReference type="EMBL" id="THU78488.1"/>
    </source>
</evidence>
<proteinExistence type="predicted"/>
<evidence type="ECO:0000313" key="3">
    <source>
        <dbReference type="Proteomes" id="UP000297245"/>
    </source>
</evidence>
<gene>
    <name evidence="2" type="ORF">K435DRAFT_876573</name>
</gene>
<dbReference type="AlphaFoldDB" id="A0A4S8KSW5"/>
<evidence type="ECO:0000256" key="1">
    <source>
        <dbReference type="SAM" id="MobiDB-lite"/>
    </source>
</evidence>